<name>A0A9N9B134_9GLOM</name>
<dbReference type="AlphaFoldDB" id="A0A9N9B134"/>
<reference evidence="2" key="1">
    <citation type="submission" date="2021-06" db="EMBL/GenBank/DDBJ databases">
        <authorList>
            <person name="Kallberg Y."/>
            <person name="Tangrot J."/>
            <person name="Rosling A."/>
        </authorList>
    </citation>
    <scope>NUCLEOTIDE SEQUENCE</scope>
    <source>
        <strain evidence="2">MT106</strain>
    </source>
</reference>
<evidence type="ECO:0000313" key="3">
    <source>
        <dbReference type="Proteomes" id="UP000789831"/>
    </source>
</evidence>
<comment type="caution">
    <text evidence="2">The sequence shown here is derived from an EMBL/GenBank/DDBJ whole genome shotgun (WGS) entry which is preliminary data.</text>
</comment>
<proteinExistence type="predicted"/>
<feature type="region of interest" description="Disordered" evidence="1">
    <location>
        <begin position="13"/>
        <end position="32"/>
    </location>
</feature>
<dbReference type="Proteomes" id="UP000789831">
    <property type="component" value="Unassembled WGS sequence"/>
</dbReference>
<sequence>MCFKFLIRRTVKTTKEENTEATNPTENTEATNPTEITTRVMSLDEKLDELDRCKSQLTITEYQKTRQAILDNFSRGKEGA</sequence>
<evidence type="ECO:0000313" key="2">
    <source>
        <dbReference type="EMBL" id="CAG8549720.1"/>
    </source>
</evidence>
<accession>A0A9N9B134</accession>
<gene>
    <name evidence="2" type="ORF">AGERDE_LOCUS6603</name>
</gene>
<dbReference type="EMBL" id="CAJVPL010001054">
    <property type="protein sequence ID" value="CAG8549720.1"/>
    <property type="molecule type" value="Genomic_DNA"/>
</dbReference>
<keyword evidence="3" id="KW-1185">Reference proteome</keyword>
<feature type="compositionally biased region" description="Low complexity" evidence="1">
    <location>
        <begin position="20"/>
        <end position="32"/>
    </location>
</feature>
<evidence type="ECO:0000256" key="1">
    <source>
        <dbReference type="SAM" id="MobiDB-lite"/>
    </source>
</evidence>
<protein>
    <submittedName>
        <fullName evidence="2">6457_t:CDS:1</fullName>
    </submittedName>
</protein>
<organism evidence="2 3">
    <name type="scientific">Ambispora gerdemannii</name>
    <dbReference type="NCBI Taxonomy" id="144530"/>
    <lineage>
        <taxon>Eukaryota</taxon>
        <taxon>Fungi</taxon>
        <taxon>Fungi incertae sedis</taxon>
        <taxon>Mucoromycota</taxon>
        <taxon>Glomeromycotina</taxon>
        <taxon>Glomeromycetes</taxon>
        <taxon>Archaeosporales</taxon>
        <taxon>Ambisporaceae</taxon>
        <taxon>Ambispora</taxon>
    </lineage>
</organism>